<dbReference type="Proteomes" id="UP000230282">
    <property type="component" value="Unassembled WGS sequence"/>
</dbReference>
<feature type="domain" description="Cyclophilin-like" evidence="1">
    <location>
        <begin position="6"/>
        <end position="113"/>
    </location>
</feature>
<name>A0A2M8RUI3_9PAST</name>
<dbReference type="AlphaFoldDB" id="A0A2M8RUI3"/>
<organism evidence="2 3">
    <name type="scientific">Caviibacterium pharyngocola</name>
    <dbReference type="NCBI Taxonomy" id="28159"/>
    <lineage>
        <taxon>Bacteria</taxon>
        <taxon>Pseudomonadati</taxon>
        <taxon>Pseudomonadota</taxon>
        <taxon>Gammaproteobacteria</taxon>
        <taxon>Pasteurellales</taxon>
        <taxon>Pasteurellaceae</taxon>
        <taxon>Caviibacterium</taxon>
    </lineage>
</organism>
<comment type="caution">
    <text evidence="2">The sequence shown here is derived from an EMBL/GenBank/DDBJ whole genome shotgun (WGS) entry which is preliminary data.</text>
</comment>
<protein>
    <recommendedName>
        <fullName evidence="1">Cyclophilin-like domain-containing protein</fullName>
    </recommendedName>
</protein>
<evidence type="ECO:0000313" key="3">
    <source>
        <dbReference type="Proteomes" id="UP000230282"/>
    </source>
</evidence>
<gene>
    <name evidence="2" type="ORF">CVP04_09125</name>
</gene>
<dbReference type="OrthoDB" id="5298378at2"/>
<dbReference type="InterPro" id="IPR041183">
    <property type="entry name" value="Cyclophilin-like"/>
</dbReference>
<dbReference type="EMBL" id="PHGZ01000020">
    <property type="protein sequence ID" value="PJG82550.1"/>
    <property type="molecule type" value="Genomic_DNA"/>
</dbReference>
<evidence type="ECO:0000313" key="2">
    <source>
        <dbReference type="EMBL" id="PJG82550.1"/>
    </source>
</evidence>
<keyword evidence="3" id="KW-1185">Reference proteome</keyword>
<proteinExistence type="predicted"/>
<evidence type="ECO:0000259" key="1">
    <source>
        <dbReference type="Pfam" id="PF18050"/>
    </source>
</evidence>
<dbReference type="SUPFAM" id="SSF50891">
    <property type="entry name" value="Cyclophilin-like"/>
    <property type="match status" value="1"/>
</dbReference>
<dbReference type="InterPro" id="IPR029000">
    <property type="entry name" value="Cyclophilin-like_dom_sf"/>
</dbReference>
<sequence>MKINVIANGKTLSATISNGTSAQDFYKMLPLELELSDYAGEEKISYLPRKLDVSQEPSGVSASIGDINYYAPWGNLAIFYKPHEKSRGLVHLGKFDGDFSAILSGEKIKVRLEKAE</sequence>
<accession>A0A2M8RUI3</accession>
<dbReference type="Gene3D" id="2.40.100.20">
    <property type="match status" value="1"/>
</dbReference>
<dbReference type="Pfam" id="PF18050">
    <property type="entry name" value="Cyclophil_like2"/>
    <property type="match status" value="1"/>
</dbReference>
<reference evidence="2 3" key="1">
    <citation type="submission" date="2017-11" db="EMBL/GenBank/DDBJ databases">
        <title>Reclassification of Bisgaard taxon 5 as Caviibacterium pharyngocola gen. nov., sp. nov.</title>
        <authorList>
            <person name="Christensen H."/>
        </authorList>
    </citation>
    <scope>NUCLEOTIDE SEQUENCE [LARGE SCALE GENOMIC DNA]</scope>
    <source>
        <strain evidence="2 3">7_3</strain>
    </source>
</reference>